<name>A0A4Y7SC61_COPMI</name>
<gene>
    <name evidence="2" type="ORF">FA13DRAFT_1802443</name>
</gene>
<dbReference type="AlphaFoldDB" id="A0A4Y7SC61"/>
<dbReference type="InterPro" id="IPR008266">
    <property type="entry name" value="Tyr_kinase_AS"/>
</dbReference>
<evidence type="ECO:0000313" key="3">
    <source>
        <dbReference type="Proteomes" id="UP000298030"/>
    </source>
</evidence>
<dbReference type="PROSITE" id="PS00109">
    <property type="entry name" value="PROTEIN_KINASE_TYR"/>
    <property type="match status" value="1"/>
</dbReference>
<protein>
    <submittedName>
        <fullName evidence="2">Uncharacterized protein</fullName>
    </submittedName>
</protein>
<dbReference type="GO" id="GO:0004672">
    <property type="term" value="F:protein kinase activity"/>
    <property type="evidence" value="ECO:0007669"/>
    <property type="project" value="InterPro"/>
</dbReference>
<dbReference type="EMBL" id="QPFP01000199">
    <property type="protein sequence ID" value="TEB19295.1"/>
    <property type="molecule type" value="Genomic_DNA"/>
</dbReference>
<evidence type="ECO:0000256" key="1">
    <source>
        <dbReference type="SAM" id="MobiDB-lite"/>
    </source>
</evidence>
<dbReference type="OrthoDB" id="4062651at2759"/>
<comment type="caution">
    <text evidence="2">The sequence shown here is derived from an EMBL/GenBank/DDBJ whole genome shotgun (WGS) entry which is preliminary data.</text>
</comment>
<accession>A0A4Y7SC61</accession>
<feature type="region of interest" description="Disordered" evidence="1">
    <location>
        <begin position="128"/>
        <end position="148"/>
    </location>
</feature>
<organism evidence="2 3">
    <name type="scientific">Coprinellus micaceus</name>
    <name type="common">Glistening ink-cap mushroom</name>
    <name type="synonym">Coprinus micaceus</name>
    <dbReference type="NCBI Taxonomy" id="71717"/>
    <lineage>
        <taxon>Eukaryota</taxon>
        <taxon>Fungi</taxon>
        <taxon>Dikarya</taxon>
        <taxon>Basidiomycota</taxon>
        <taxon>Agaricomycotina</taxon>
        <taxon>Agaricomycetes</taxon>
        <taxon>Agaricomycetidae</taxon>
        <taxon>Agaricales</taxon>
        <taxon>Agaricineae</taxon>
        <taxon>Psathyrellaceae</taxon>
        <taxon>Coprinellus</taxon>
    </lineage>
</organism>
<dbReference type="Proteomes" id="UP000298030">
    <property type="component" value="Unassembled WGS sequence"/>
</dbReference>
<reference evidence="2 3" key="1">
    <citation type="journal article" date="2019" name="Nat. Ecol. Evol.">
        <title>Megaphylogeny resolves global patterns of mushroom evolution.</title>
        <authorList>
            <person name="Varga T."/>
            <person name="Krizsan K."/>
            <person name="Foldi C."/>
            <person name="Dima B."/>
            <person name="Sanchez-Garcia M."/>
            <person name="Sanchez-Ramirez S."/>
            <person name="Szollosi G.J."/>
            <person name="Szarkandi J.G."/>
            <person name="Papp V."/>
            <person name="Albert L."/>
            <person name="Andreopoulos W."/>
            <person name="Angelini C."/>
            <person name="Antonin V."/>
            <person name="Barry K.W."/>
            <person name="Bougher N.L."/>
            <person name="Buchanan P."/>
            <person name="Buyck B."/>
            <person name="Bense V."/>
            <person name="Catcheside P."/>
            <person name="Chovatia M."/>
            <person name="Cooper J."/>
            <person name="Damon W."/>
            <person name="Desjardin D."/>
            <person name="Finy P."/>
            <person name="Geml J."/>
            <person name="Haridas S."/>
            <person name="Hughes K."/>
            <person name="Justo A."/>
            <person name="Karasinski D."/>
            <person name="Kautmanova I."/>
            <person name="Kiss B."/>
            <person name="Kocsube S."/>
            <person name="Kotiranta H."/>
            <person name="LaButti K.M."/>
            <person name="Lechner B.E."/>
            <person name="Liimatainen K."/>
            <person name="Lipzen A."/>
            <person name="Lukacs Z."/>
            <person name="Mihaltcheva S."/>
            <person name="Morgado L.N."/>
            <person name="Niskanen T."/>
            <person name="Noordeloos M.E."/>
            <person name="Ohm R.A."/>
            <person name="Ortiz-Santana B."/>
            <person name="Ovrebo C."/>
            <person name="Racz N."/>
            <person name="Riley R."/>
            <person name="Savchenko A."/>
            <person name="Shiryaev A."/>
            <person name="Soop K."/>
            <person name="Spirin V."/>
            <person name="Szebenyi C."/>
            <person name="Tomsovsky M."/>
            <person name="Tulloss R.E."/>
            <person name="Uehling J."/>
            <person name="Grigoriev I.V."/>
            <person name="Vagvolgyi C."/>
            <person name="Papp T."/>
            <person name="Martin F.M."/>
            <person name="Miettinen O."/>
            <person name="Hibbett D.S."/>
            <person name="Nagy L.G."/>
        </authorList>
    </citation>
    <scope>NUCLEOTIDE SEQUENCE [LARGE SCALE GENOMIC DNA]</scope>
    <source>
        <strain evidence="2 3">FP101781</strain>
    </source>
</reference>
<sequence length="148" mass="16602">MEYLSDDWVTLNEFKDRARDSGAFQPFLTEIRTVLNQIVDVLEANRLVHGDLRLTNVVIRVEEDGRRNTVDIEWPKPEGGGDDMLIGKNDDRKMVNIWWNSETNLSGHGTDSSSRTSGQNGTFMKGFLAATQGRSKKNKTATAAYGHT</sequence>
<proteinExistence type="predicted"/>
<evidence type="ECO:0000313" key="2">
    <source>
        <dbReference type="EMBL" id="TEB19295.1"/>
    </source>
</evidence>
<keyword evidence="3" id="KW-1185">Reference proteome</keyword>